<evidence type="ECO:0000256" key="1">
    <source>
        <dbReference type="ARBA" id="ARBA00004651"/>
    </source>
</evidence>
<dbReference type="RefSeq" id="WP_190068544.1">
    <property type="nucleotide sequence ID" value="NZ_BNBM01000002.1"/>
</dbReference>
<proteinExistence type="predicted"/>
<evidence type="ECO:0000256" key="8">
    <source>
        <dbReference type="SAM" id="Phobius"/>
    </source>
</evidence>
<dbReference type="PANTHER" id="PTHR33908">
    <property type="entry name" value="MANNOSYLTRANSFERASE YKCB-RELATED"/>
    <property type="match status" value="1"/>
</dbReference>
<feature type="transmembrane region" description="Helical" evidence="8">
    <location>
        <begin position="277"/>
        <end position="297"/>
    </location>
</feature>
<feature type="domain" description="Glycosyltransferase RgtA/B/C/D-like" evidence="9">
    <location>
        <begin position="47"/>
        <end position="192"/>
    </location>
</feature>
<evidence type="ECO:0000256" key="7">
    <source>
        <dbReference type="ARBA" id="ARBA00023136"/>
    </source>
</evidence>
<dbReference type="Pfam" id="PF13231">
    <property type="entry name" value="PMT_2"/>
    <property type="match status" value="1"/>
</dbReference>
<accession>A0ABV1XJG3</accession>
<dbReference type="Proteomes" id="UP001486207">
    <property type="component" value="Unassembled WGS sequence"/>
</dbReference>
<comment type="caution">
    <text evidence="10">The sequence shown here is derived from an EMBL/GenBank/DDBJ whole genome shotgun (WGS) entry which is preliminary data.</text>
</comment>
<keyword evidence="7 8" id="KW-0472">Membrane</keyword>
<keyword evidence="5 8" id="KW-0812">Transmembrane</keyword>
<evidence type="ECO:0000256" key="4">
    <source>
        <dbReference type="ARBA" id="ARBA00022679"/>
    </source>
</evidence>
<comment type="subcellular location">
    <subcellularLocation>
        <location evidence="1">Cell membrane</location>
        <topology evidence="1">Multi-pass membrane protein</topology>
    </subcellularLocation>
</comment>
<evidence type="ECO:0000256" key="2">
    <source>
        <dbReference type="ARBA" id="ARBA00022475"/>
    </source>
</evidence>
<evidence type="ECO:0000259" key="9">
    <source>
        <dbReference type="Pfam" id="PF13231"/>
    </source>
</evidence>
<reference evidence="10 11" key="1">
    <citation type="submission" date="2024-06" db="EMBL/GenBank/DDBJ databases">
        <title>The Natural Products Discovery Center: Release of the First 8490 Sequenced Strains for Exploring Actinobacteria Biosynthetic Diversity.</title>
        <authorList>
            <person name="Kalkreuter E."/>
            <person name="Kautsar S.A."/>
            <person name="Yang D."/>
            <person name="Bader C.D."/>
            <person name="Teijaro C.N."/>
            <person name="Fluegel L."/>
            <person name="Davis C.M."/>
            <person name="Simpson J.R."/>
            <person name="Lauterbach L."/>
            <person name="Steele A.D."/>
            <person name="Gui C."/>
            <person name="Meng S."/>
            <person name="Li G."/>
            <person name="Viehrig K."/>
            <person name="Ye F."/>
            <person name="Su P."/>
            <person name="Kiefer A.F."/>
            <person name="Nichols A."/>
            <person name="Cepeda A.J."/>
            <person name="Yan W."/>
            <person name="Fan B."/>
            <person name="Jiang Y."/>
            <person name="Adhikari A."/>
            <person name="Zheng C.-J."/>
            <person name="Schuster L."/>
            <person name="Cowan T.M."/>
            <person name="Smanski M.J."/>
            <person name="Chevrette M.G."/>
            <person name="De Carvalho L.P.S."/>
            <person name="Shen B."/>
        </authorList>
    </citation>
    <scope>NUCLEOTIDE SEQUENCE [LARGE SCALE GENOMIC DNA]</scope>
    <source>
        <strain evidence="10 11">NPDC000155</strain>
    </source>
</reference>
<protein>
    <submittedName>
        <fullName evidence="10">Glycosyltransferase family 39 protein</fullName>
        <ecNumber evidence="10">2.4.-.-</ecNumber>
    </submittedName>
</protein>
<feature type="transmembrane region" description="Helical" evidence="8">
    <location>
        <begin position="61"/>
        <end position="80"/>
    </location>
</feature>
<dbReference type="EMBL" id="JBEPFB010000001">
    <property type="protein sequence ID" value="MER7371753.1"/>
    <property type="molecule type" value="Genomic_DNA"/>
</dbReference>
<sequence length="458" mass="48777">MTGLWGIRRQGSLWQDEAVTYDMAHRELPELWATLGHADAVHGLYYLLMHGLFRLWEGGLVALRLPSVLAMAAATAGVAALGRRLAGPRAGLAAGVVFALLPAVQRYAQEGRSYALVTALVVAQTWVLLRACTARHRRRAWWAGYAVLVASAGLLHEFALLALVAHGVALLAARPGRAAVVAWAVAGGCAAATVTPLVLLSLRQSGQVAWIEVSMGGDVTGFLLTTGIGLACVALRRRALPAHPRTGLDTTALPLLTLPPALLLLASAVKPLYVDRYVLYAQAGLALLAGAALDALWRSGRARTLLALSTAVAVGAALGPVGTHLRGPQSRTDDVTAISHALRETVAPGDGVLFLPGSRRVWTLGHEPASYGALDLALAESRQRSHTLYGTELPPSLIPDRLLLVSRVVVVREPARERHETGAREETKEATLRDHFTRCARTAVGTARIEVYRRGDHC</sequence>
<evidence type="ECO:0000313" key="11">
    <source>
        <dbReference type="Proteomes" id="UP001486207"/>
    </source>
</evidence>
<name>A0ABV1XJG3_9ACTN</name>
<dbReference type="PANTHER" id="PTHR33908:SF3">
    <property type="entry name" value="UNDECAPRENYL PHOSPHATE-ALPHA-4-AMINO-4-DEOXY-L-ARABINOSE ARABINOSYL TRANSFERASE"/>
    <property type="match status" value="1"/>
</dbReference>
<dbReference type="GO" id="GO:0016757">
    <property type="term" value="F:glycosyltransferase activity"/>
    <property type="evidence" value="ECO:0007669"/>
    <property type="project" value="UniProtKB-KW"/>
</dbReference>
<dbReference type="InterPro" id="IPR038731">
    <property type="entry name" value="RgtA/B/C-like"/>
</dbReference>
<feature type="transmembrane region" description="Helical" evidence="8">
    <location>
        <begin position="141"/>
        <end position="173"/>
    </location>
</feature>
<dbReference type="EC" id="2.4.-.-" evidence="10"/>
<evidence type="ECO:0000256" key="3">
    <source>
        <dbReference type="ARBA" id="ARBA00022676"/>
    </source>
</evidence>
<feature type="transmembrane region" description="Helical" evidence="8">
    <location>
        <begin position="219"/>
        <end position="235"/>
    </location>
</feature>
<keyword evidence="4 10" id="KW-0808">Transferase</keyword>
<organism evidence="10 11">
    <name type="scientific">Streptomyces lanatus</name>
    <dbReference type="NCBI Taxonomy" id="66900"/>
    <lineage>
        <taxon>Bacteria</taxon>
        <taxon>Bacillati</taxon>
        <taxon>Actinomycetota</taxon>
        <taxon>Actinomycetes</taxon>
        <taxon>Kitasatosporales</taxon>
        <taxon>Streptomycetaceae</taxon>
        <taxon>Streptomyces</taxon>
    </lineage>
</organism>
<evidence type="ECO:0000313" key="10">
    <source>
        <dbReference type="EMBL" id="MER7371753.1"/>
    </source>
</evidence>
<keyword evidence="3 10" id="KW-0328">Glycosyltransferase</keyword>
<feature type="transmembrane region" description="Helical" evidence="8">
    <location>
        <begin position="180"/>
        <end position="199"/>
    </location>
</feature>
<evidence type="ECO:0000256" key="6">
    <source>
        <dbReference type="ARBA" id="ARBA00022989"/>
    </source>
</evidence>
<gene>
    <name evidence="10" type="ORF">ABT384_03720</name>
</gene>
<keyword evidence="2" id="KW-1003">Cell membrane</keyword>
<dbReference type="InterPro" id="IPR050297">
    <property type="entry name" value="LipidA_mod_glycosyltrf_83"/>
</dbReference>
<feature type="transmembrane region" description="Helical" evidence="8">
    <location>
        <begin position="247"/>
        <end position="265"/>
    </location>
</feature>
<keyword evidence="6 8" id="KW-1133">Transmembrane helix</keyword>
<keyword evidence="11" id="KW-1185">Reference proteome</keyword>
<feature type="transmembrane region" description="Helical" evidence="8">
    <location>
        <begin position="86"/>
        <end position="104"/>
    </location>
</feature>
<evidence type="ECO:0000256" key="5">
    <source>
        <dbReference type="ARBA" id="ARBA00022692"/>
    </source>
</evidence>